<dbReference type="PANTHER" id="PTHR48051:SF1">
    <property type="entry name" value="RAS SUPPRESSOR PROTEIN 1"/>
    <property type="match status" value="1"/>
</dbReference>
<organism evidence="5 6">
    <name type="scientific">Acanthamoeba castellanii (strain ATCC 30010 / Neff)</name>
    <dbReference type="NCBI Taxonomy" id="1257118"/>
    <lineage>
        <taxon>Eukaryota</taxon>
        <taxon>Amoebozoa</taxon>
        <taxon>Discosea</taxon>
        <taxon>Longamoebia</taxon>
        <taxon>Centramoebida</taxon>
        <taxon>Acanthamoebidae</taxon>
        <taxon>Acanthamoeba</taxon>
    </lineage>
</organism>
<evidence type="ECO:0000259" key="4">
    <source>
        <dbReference type="Pfam" id="PF23598"/>
    </source>
</evidence>
<sequence>MQRDSDTEGDTEPEETKKREVKGKEKLAAGGDDEDEDTEEDEKDEVEVVLAAIAEAQRRRMHPNNAAGGEEEVRVMGGVDGEGEQQQQQQRRRHRRLRRFPSFEGLGRRAFACVRHLLLDANHLPSIPDDIGQTFPCLEGLVLTNEAMLAGLPPLLFSHLTRLQSLSIMKTSLAALPLSVSHLSALRILQLSSNRLTTLPHTIGNLPSLAQLYCSDNQLTSLPPTIHRLTSLQILFVDNNRLTSLPASITTLPCTRHSFTFSVANNLFNLAQAELAPGSVSSLLDLCCSEVAASVPDLSSLGDTLPRELMARLKREARLCAGCAGPYYGSGFARRLYPHRLAEQDVVLESVYCSPRCAADARPPPLTASHKRQRVAKGSESMEDLAGSTT</sequence>
<dbReference type="Gene3D" id="3.80.10.10">
    <property type="entry name" value="Ribonuclease Inhibitor"/>
    <property type="match status" value="1"/>
</dbReference>
<feature type="domain" description="Disease resistance R13L4/SHOC-2-like LRR" evidence="4">
    <location>
        <begin position="180"/>
        <end position="253"/>
    </location>
</feature>
<proteinExistence type="predicted"/>
<dbReference type="STRING" id="1257118.L8HIV4"/>
<dbReference type="OrthoDB" id="660555at2759"/>
<dbReference type="SUPFAM" id="SSF52058">
    <property type="entry name" value="L domain-like"/>
    <property type="match status" value="1"/>
</dbReference>
<evidence type="ECO:0000256" key="2">
    <source>
        <dbReference type="ARBA" id="ARBA00022737"/>
    </source>
</evidence>
<dbReference type="InterPro" id="IPR032675">
    <property type="entry name" value="LRR_dom_sf"/>
</dbReference>
<protein>
    <submittedName>
        <fullName evidence="5">Leucine rich repeat domain containing protein</fullName>
    </submittedName>
</protein>
<evidence type="ECO:0000256" key="3">
    <source>
        <dbReference type="SAM" id="MobiDB-lite"/>
    </source>
</evidence>
<dbReference type="GeneID" id="14925624"/>
<dbReference type="InterPro" id="IPR003591">
    <property type="entry name" value="Leu-rich_rpt_typical-subtyp"/>
</dbReference>
<gene>
    <name evidence="5" type="ORF">ACA1_171870</name>
</gene>
<dbReference type="GO" id="GO:0005737">
    <property type="term" value="C:cytoplasm"/>
    <property type="evidence" value="ECO:0007669"/>
    <property type="project" value="TreeGrafter"/>
</dbReference>
<evidence type="ECO:0000313" key="6">
    <source>
        <dbReference type="Proteomes" id="UP000011083"/>
    </source>
</evidence>
<feature type="region of interest" description="Disordered" evidence="3">
    <location>
        <begin position="364"/>
        <end position="390"/>
    </location>
</feature>
<name>L8HIV4_ACACF</name>
<keyword evidence="1" id="KW-0433">Leucine-rich repeat</keyword>
<evidence type="ECO:0000256" key="1">
    <source>
        <dbReference type="ARBA" id="ARBA00022614"/>
    </source>
</evidence>
<dbReference type="InterPro" id="IPR055414">
    <property type="entry name" value="LRR_R13L4/SHOC2-like"/>
</dbReference>
<dbReference type="KEGG" id="acan:ACA1_171870"/>
<evidence type="ECO:0000313" key="5">
    <source>
        <dbReference type="EMBL" id="ELR24603.1"/>
    </source>
</evidence>
<dbReference type="EMBL" id="KB007811">
    <property type="protein sequence ID" value="ELR24603.1"/>
    <property type="molecule type" value="Genomic_DNA"/>
</dbReference>
<keyword evidence="6" id="KW-1185">Reference proteome</keyword>
<dbReference type="VEuPathDB" id="AmoebaDB:ACA1_171870"/>
<dbReference type="Pfam" id="PF23598">
    <property type="entry name" value="LRR_14"/>
    <property type="match status" value="1"/>
</dbReference>
<feature type="compositionally biased region" description="Basic and acidic residues" evidence="3">
    <location>
        <begin position="14"/>
        <end position="27"/>
    </location>
</feature>
<feature type="region of interest" description="Disordered" evidence="3">
    <location>
        <begin position="1"/>
        <end position="46"/>
    </location>
</feature>
<dbReference type="AlphaFoldDB" id="L8HIV4"/>
<dbReference type="RefSeq" id="XP_004356503.1">
    <property type="nucleotide sequence ID" value="XM_004356450.1"/>
</dbReference>
<reference evidence="5 6" key="1">
    <citation type="journal article" date="2013" name="Genome Biol.">
        <title>Genome of Acanthamoeba castellanii highlights extensive lateral gene transfer and early evolution of tyrosine kinase signaling.</title>
        <authorList>
            <person name="Clarke M."/>
            <person name="Lohan A.J."/>
            <person name="Liu B."/>
            <person name="Lagkouvardos I."/>
            <person name="Roy S."/>
            <person name="Zafar N."/>
            <person name="Bertelli C."/>
            <person name="Schilde C."/>
            <person name="Kianianmomeni A."/>
            <person name="Burglin T.R."/>
            <person name="Frech C."/>
            <person name="Turcotte B."/>
            <person name="Kopec K.O."/>
            <person name="Synnott J.M."/>
            <person name="Choo C."/>
            <person name="Paponov I."/>
            <person name="Finkler A."/>
            <person name="Soon Heng Tan C."/>
            <person name="Hutchins A.P."/>
            <person name="Weinmeier T."/>
            <person name="Rattei T."/>
            <person name="Chu J.S."/>
            <person name="Gimenez G."/>
            <person name="Irimia M."/>
            <person name="Rigden D.J."/>
            <person name="Fitzpatrick D.A."/>
            <person name="Lorenzo-Morales J."/>
            <person name="Bateman A."/>
            <person name="Chiu C.H."/>
            <person name="Tang P."/>
            <person name="Hegemann P."/>
            <person name="Fromm H."/>
            <person name="Raoult D."/>
            <person name="Greub G."/>
            <person name="Miranda-Saavedra D."/>
            <person name="Chen N."/>
            <person name="Nash P."/>
            <person name="Ginger M.L."/>
            <person name="Horn M."/>
            <person name="Schaap P."/>
            <person name="Caler L."/>
            <person name="Loftus B."/>
        </authorList>
    </citation>
    <scope>NUCLEOTIDE SEQUENCE [LARGE SCALE GENOMIC DNA]</scope>
    <source>
        <strain evidence="5 6">Neff</strain>
    </source>
</reference>
<dbReference type="InterPro" id="IPR050216">
    <property type="entry name" value="LRR_domain-containing"/>
</dbReference>
<dbReference type="PANTHER" id="PTHR48051">
    <property type="match status" value="1"/>
</dbReference>
<feature type="compositionally biased region" description="Acidic residues" evidence="3">
    <location>
        <begin position="31"/>
        <end position="46"/>
    </location>
</feature>
<dbReference type="SMART" id="SM00364">
    <property type="entry name" value="LRR_BAC"/>
    <property type="match status" value="3"/>
</dbReference>
<keyword evidence="2" id="KW-0677">Repeat</keyword>
<accession>L8HIV4</accession>
<dbReference type="Proteomes" id="UP000011083">
    <property type="component" value="Unassembled WGS sequence"/>
</dbReference>
<dbReference type="SMART" id="SM00369">
    <property type="entry name" value="LRR_TYP"/>
    <property type="match status" value="4"/>
</dbReference>